<dbReference type="InterPro" id="IPR015424">
    <property type="entry name" value="PyrdxlP-dep_Trfase"/>
</dbReference>
<dbReference type="PANTHER" id="PTHR46658:SF1">
    <property type="entry name" value="CYS OR MET METABOLISM PYRIDOXAL-PHOSPHATE-DEPENDENT ENZYME"/>
    <property type="match status" value="1"/>
</dbReference>
<dbReference type="InterPro" id="IPR009651">
    <property type="entry name" value="Met_g_lyase_put"/>
</dbReference>
<evidence type="ECO:0000313" key="2">
    <source>
        <dbReference type="Proteomes" id="UP000198943"/>
    </source>
</evidence>
<accession>A0A1G6JN15</accession>
<dbReference type="SUPFAM" id="SSF53383">
    <property type="entry name" value="PLP-dependent transferases"/>
    <property type="match status" value="1"/>
</dbReference>
<dbReference type="RefSeq" id="WP_093729633.1">
    <property type="nucleotide sequence ID" value="NZ_FMYW01000003.1"/>
</dbReference>
<dbReference type="Gene3D" id="3.90.1150.60">
    <property type="entry name" value="Methioning gamme-lyase, C-terminal domain"/>
    <property type="match status" value="1"/>
</dbReference>
<proteinExistence type="predicted"/>
<dbReference type="OrthoDB" id="9764766at2"/>
<organism evidence="1 2">
    <name type="scientific">Succiniclasticum ruminis</name>
    <dbReference type="NCBI Taxonomy" id="40841"/>
    <lineage>
        <taxon>Bacteria</taxon>
        <taxon>Bacillati</taxon>
        <taxon>Bacillota</taxon>
        <taxon>Negativicutes</taxon>
        <taxon>Acidaminococcales</taxon>
        <taxon>Acidaminococcaceae</taxon>
        <taxon>Succiniclasticum</taxon>
    </lineage>
</organism>
<keyword evidence="2" id="KW-1185">Reference proteome</keyword>
<dbReference type="Proteomes" id="UP000198943">
    <property type="component" value="Unassembled WGS sequence"/>
</dbReference>
<dbReference type="Gene3D" id="3.40.640.10">
    <property type="entry name" value="Type I PLP-dependent aspartate aminotransferase-like (Major domain)"/>
    <property type="match status" value="1"/>
</dbReference>
<sequence>MFKNTLSYDSIFECARNEVERRQYRYNAIALKNTEKVIAAFRKHQVSDFYMKPTTGYAYNDLGREKLDEIYADIFKTEAALVRSQFVSGTHALAVAMLGNLHAGDEVIGATGTPYDTMQTIIGYPKKIPGSLTDIGIAYKEIPMIGNYVNIRAVCNAITEKTKMVHIQRSCGYSSERGTLDVASIGRLIQEVHNVRKDIICFVDNCYGEFTEEKEPTDYGADLMAGSLIKNLGGGLAPTGGYIVGRKDLVYNAACRLTVPGLAGEMGATLGDTGREFYQGLFMAPHVVMQAVKTAIYAASVFHQLGYKVNPLEDEIRHDIIQSITLKNATNLENFCVAIQINSPVDAHVTPVPDYIPGYQDKIIMAAGTFVQGASIELSADGPMREPFNAFMQGGLTYEHGQLAINAAAKLIGAATEKRRNRLLGDYTTMMNEEKNFLTACETTVKPNKKQQNTVK</sequence>
<gene>
    <name evidence="1" type="ORF">SAMN04487864_103195</name>
</gene>
<dbReference type="AlphaFoldDB" id="A0A1G6JN15"/>
<keyword evidence="1" id="KW-0456">Lyase</keyword>
<dbReference type="PANTHER" id="PTHR46658">
    <property type="entry name" value="CYS OR MET METABOLISM PYRIDOXAL-PHOSPHATE-DEPENDENT ENZYME"/>
    <property type="match status" value="1"/>
</dbReference>
<evidence type="ECO:0000313" key="1">
    <source>
        <dbReference type="EMBL" id="SDC20139.1"/>
    </source>
</evidence>
<dbReference type="InterPro" id="IPR015421">
    <property type="entry name" value="PyrdxlP-dep_Trfase_major"/>
</dbReference>
<protein>
    <submittedName>
        <fullName evidence="1">Cystathionine beta-lyase family protein involved in aluminum resistance</fullName>
    </submittedName>
</protein>
<dbReference type="EMBL" id="FMYW01000003">
    <property type="protein sequence ID" value="SDC20139.1"/>
    <property type="molecule type" value="Genomic_DNA"/>
</dbReference>
<dbReference type="Pfam" id="PF06838">
    <property type="entry name" value="Met_gamma_lyase"/>
    <property type="match status" value="1"/>
</dbReference>
<reference evidence="2" key="1">
    <citation type="submission" date="2016-10" db="EMBL/GenBank/DDBJ databases">
        <authorList>
            <person name="Varghese N."/>
            <person name="Submissions S."/>
        </authorList>
    </citation>
    <scope>NUCLEOTIDE SEQUENCE [LARGE SCALE GENOMIC DNA]</scope>
    <source>
        <strain evidence="2">DSM 11005</strain>
    </source>
</reference>
<name>A0A1G6JN15_9FIRM</name>
<dbReference type="GO" id="GO:0016829">
    <property type="term" value="F:lyase activity"/>
    <property type="evidence" value="ECO:0007669"/>
    <property type="project" value="UniProtKB-KW"/>
</dbReference>